<dbReference type="SMART" id="SM00336">
    <property type="entry name" value="BBOX"/>
    <property type="match status" value="2"/>
</dbReference>
<dbReference type="InterPro" id="IPR000315">
    <property type="entry name" value="Znf_B-box"/>
</dbReference>
<dbReference type="InterPro" id="IPR047153">
    <property type="entry name" value="TRIM45/56/19-like"/>
</dbReference>
<dbReference type="InterPro" id="IPR011042">
    <property type="entry name" value="6-blade_b-propeller_TolB-like"/>
</dbReference>
<dbReference type="PANTHER" id="PTHR25462">
    <property type="entry name" value="BONUS, ISOFORM C-RELATED"/>
    <property type="match status" value="1"/>
</dbReference>
<feature type="coiled-coil region" evidence="2">
    <location>
        <begin position="177"/>
        <end position="219"/>
    </location>
</feature>
<dbReference type="SUPFAM" id="SSF101898">
    <property type="entry name" value="NHL repeat"/>
    <property type="match status" value="1"/>
</dbReference>
<proteinExistence type="predicted"/>
<name>A0AA88YN35_PINIB</name>
<dbReference type="Proteomes" id="UP001186944">
    <property type="component" value="Unassembled WGS sequence"/>
</dbReference>
<evidence type="ECO:0000259" key="3">
    <source>
        <dbReference type="PROSITE" id="PS50119"/>
    </source>
</evidence>
<gene>
    <name evidence="4" type="ORF">FSP39_005549</name>
</gene>
<keyword evidence="2" id="KW-0175">Coiled coil</keyword>
<keyword evidence="5" id="KW-1185">Reference proteome</keyword>
<dbReference type="GO" id="GO:0008270">
    <property type="term" value="F:zinc ion binding"/>
    <property type="evidence" value="ECO:0007669"/>
    <property type="project" value="UniProtKB-KW"/>
</dbReference>
<dbReference type="PROSITE" id="PS50119">
    <property type="entry name" value="ZF_BBOX"/>
    <property type="match status" value="2"/>
</dbReference>
<evidence type="ECO:0000256" key="2">
    <source>
        <dbReference type="SAM" id="Coils"/>
    </source>
</evidence>
<dbReference type="Gene3D" id="3.30.160.60">
    <property type="entry name" value="Classic Zinc Finger"/>
    <property type="match status" value="1"/>
</dbReference>
<dbReference type="PANTHER" id="PTHR25462:SF296">
    <property type="entry name" value="MEIOTIC P26, ISOFORM F"/>
    <property type="match status" value="1"/>
</dbReference>
<feature type="coiled-coil region" evidence="2">
    <location>
        <begin position="261"/>
        <end position="288"/>
    </location>
</feature>
<evidence type="ECO:0000313" key="4">
    <source>
        <dbReference type="EMBL" id="KAK3108319.1"/>
    </source>
</evidence>
<evidence type="ECO:0000256" key="1">
    <source>
        <dbReference type="PROSITE-ProRule" id="PRU00024"/>
    </source>
</evidence>
<keyword evidence="1" id="KW-0479">Metal-binding</keyword>
<organism evidence="4 5">
    <name type="scientific">Pinctada imbricata</name>
    <name type="common">Atlantic pearl-oyster</name>
    <name type="synonym">Pinctada martensii</name>
    <dbReference type="NCBI Taxonomy" id="66713"/>
    <lineage>
        <taxon>Eukaryota</taxon>
        <taxon>Metazoa</taxon>
        <taxon>Spiralia</taxon>
        <taxon>Lophotrochozoa</taxon>
        <taxon>Mollusca</taxon>
        <taxon>Bivalvia</taxon>
        <taxon>Autobranchia</taxon>
        <taxon>Pteriomorphia</taxon>
        <taxon>Pterioida</taxon>
        <taxon>Pterioidea</taxon>
        <taxon>Pteriidae</taxon>
        <taxon>Pinctada</taxon>
    </lineage>
</organism>
<reference evidence="4" key="1">
    <citation type="submission" date="2019-08" db="EMBL/GenBank/DDBJ databases">
        <title>The improved chromosome-level genome for the pearl oyster Pinctada fucata martensii using PacBio sequencing and Hi-C.</title>
        <authorList>
            <person name="Zheng Z."/>
        </authorList>
    </citation>
    <scope>NUCLEOTIDE SEQUENCE</scope>
    <source>
        <strain evidence="4">ZZ-2019</strain>
        <tissue evidence="4">Adductor muscle</tissue>
    </source>
</reference>
<sequence length="572" mass="65316">MFVSKPDDIKEEEWSTKLPTNHILVSLIDMNETKSGQKFCTACERENETESACSWCVNCSEALCKSCDRYHRRNKASSNHKLIEIGADVPIDIPLQHADVFCKEHPEKKVKAYCNDHSTVCCMTCVMLKHRKCDNVGSIEDAAEVMKQSDEVKEFEDKLKGFKTSLKAFVQNRVDNLQNFEADIERIKLQVDALFKELSEHLEKLKTNIRLEIAKVEKEIKPEMEDKRDEMKSKIAAVDNGVALFQTNMKHAPPAQFIKAMEKLSEQKKVLENHLRDQSQKIKEIKVTFNTNEKVLEMKNVIQNFGRLDVKRSDTDVMSHPTVDMRSVESILSSEVEIGFDVEGIVLLRNKNVVLSCTKTIELRDSECRSVLSSLSLPNCPRGLKMISDTEGAVAVQWHGLVLFKVQNNQIRKVSEIQANVIYDFVYHKGRYYIGYGNKICIYNRNNDNYSMISEISVNHSVGYMALRDDSSLCYTVYNDNSVYCVRMDGTPVFTYSSKDLRFTVGVTVDRTGFIYVCGHISRNVHQLSQDGKLQRIISNNLTADPNCITFNARGDEFVIGCYMKVLLFCLK</sequence>
<evidence type="ECO:0000313" key="5">
    <source>
        <dbReference type="Proteomes" id="UP001186944"/>
    </source>
</evidence>
<accession>A0AA88YN35</accession>
<dbReference type="Gene3D" id="4.10.830.40">
    <property type="match status" value="1"/>
</dbReference>
<keyword evidence="1" id="KW-0863">Zinc-finger</keyword>
<dbReference type="Gene3D" id="2.120.10.30">
    <property type="entry name" value="TolB, C-terminal domain"/>
    <property type="match status" value="1"/>
</dbReference>
<keyword evidence="1" id="KW-0862">Zinc</keyword>
<comment type="caution">
    <text evidence="4">The sequence shown here is derived from an EMBL/GenBank/DDBJ whole genome shotgun (WGS) entry which is preliminary data.</text>
</comment>
<dbReference type="SUPFAM" id="SSF57845">
    <property type="entry name" value="B-box zinc-binding domain"/>
    <property type="match status" value="1"/>
</dbReference>
<feature type="domain" description="B box-type" evidence="3">
    <location>
        <begin position="97"/>
        <end position="131"/>
    </location>
</feature>
<dbReference type="AlphaFoldDB" id="A0AA88YN35"/>
<feature type="domain" description="B box-type" evidence="3">
    <location>
        <begin position="35"/>
        <end position="85"/>
    </location>
</feature>
<dbReference type="EMBL" id="VSWD01000001">
    <property type="protein sequence ID" value="KAK3108319.1"/>
    <property type="molecule type" value="Genomic_DNA"/>
</dbReference>
<protein>
    <recommendedName>
        <fullName evidence="3">B box-type domain-containing protein</fullName>
    </recommendedName>
</protein>
<dbReference type="SUPFAM" id="SSF58113">
    <property type="entry name" value="Apolipoprotein A-I"/>
    <property type="match status" value="1"/>
</dbReference>